<evidence type="ECO:0000256" key="2">
    <source>
        <dbReference type="ARBA" id="ARBA00022833"/>
    </source>
</evidence>
<dbReference type="Proteomes" id="UP000648187">
    <property type="component" value="Unassembled WGS sequence"/>
</dbReference>
<evidence type="ECO:0000256" key="5">
    <source>
        <dbReference type="SAM" id="MobiDB-lite"/>
    </source>
</evidence>
<feature type="domain" description="LIM zinc-binding" evidence="6">
    <location>
        <begin position="4"/>
        <end position="64"/>
    </location>
</feature>
<accession>A0A835G6W5</accession>
<feature type="compositionally biased region" description="Basic residues" evidence="5">
    <location>
        <begin position="73"/>
        <end position="96"/>
    </location>
</feature>
<dbReference type="AlphaFoldDB" id="A0A835G6W5"/>
<evidence type="ECO:0000256" key="3">
    <source>
        <dbReference type="ARBA" id="ARBA00023038"/>
    </source>
</evidence>
<evidence type="ECO:0000259" key="6">
    <source>
        <dbReference type="PROSITE" id="PS50023"/>
    </source>
</evidence>
<organism evidence="7 8">
    <name type="scientific">Spodoptera exigua</name>
    <name type="common">Beet armyworm</name>
    <name type="synonym">Noctua fulgens</name>
    <dbReference type="NCBI Taxonomy" id="7107"/>
    <lineage>
        <taxon>Eukaryota</taxon>
        <taxon>Metazoa</taxon>
        <taxon>Ecdysozoa</taxon>
        <taxon>Arthropoda</taxon>
        <taxon>Hexapoda</taxon>
        <taxon>Insecta</taxon>
        <taxon>Pterygota</taxon>
        <taxon>Neoptera</taxon>
        <taxon>Endopterygota</taxon>
        <taxon>Lepidoptera</taxon>
        <taxon>Glossata</taxon>
        <taxon>Ditrysia</taxon>
        <taxon>Noctuoidea</taxon>
        <taxon>Noctuidae</taxon>
        <taxon>Amphipyrinae</taxon>
        <taxon>Spodoptera</taxon>
    </lineage>
</organism>
<evidence type="ECO:0000313" key="8">
    <source>
        <dbReference type="Proteomes" id="UP000648187"/>
    </source>
</evidence>
<evidence type="ECO:0000313" key="7">
    <source>
        <dbReference type="EMBL" id="KAF9407454.1"/>
    </source>
</evidence>
<keyword evidence="2 4" id="KW-0862">Zinc</keyword>
<evidence type="ECO:0000256" key="4">
    <source>
        <dbReference type="PROSITE-ProRule" id="PRU00125"/>
    </source>
</evidence>
<dbReference type="GO" id="GO:0046872">
    <property type="term" value="F:metal ion binding"/>
    <property type="evidence" value="ECO:0007669"/>
    <property type="project" value="UniProtKB-KW"/>
</dbReference>
<proteinExistence type="predicted"/>
<protein>
    <recommendedName>
        <fullName evidence="6">LIM zinc-binding domain-containing protein</fullName>
    </recommendedName>
</protein>
<dbReference type="PROSITE" id="PS50023">
    <property type="entry name" value="LIM_DOMAIN_2"/>
    <property type="match status" value="1"/>
</dbReference>
<sequence length="372" mass="42372">MACEICEHCQSPLCRDERMVMRDGYSYHKKCHKCYVCSETDLVNAEVFKGVIFCSGCAQRIFQGCFTARRIKTSRGSRGRKTRSKSKRRDRVRPHVKRQDGSRDGVIELARLHGSVSTLSTDVKEKQTKKTSKAAMTIPSVYGERGERKIYEKNCYCVQPVIQCQMQKCSTEMGTTTDVTQELLRQINCVVPDCDSRLKNRTSCSLSVLNQESDVSGDRSDWVGTPCSTVEESVATKIMDRRLGSIIKMPLKFFKKNILTRSSLVSILMSADDCKIRSPLRHLKRVLYEEVAEHQSRGVRRLYSTINRRKTPYKLGWNDLVANVSKIVRDENVKNSLCVCSKQEGCKHLRDSHSYRCMRAQVMKIAGPTPAQ</sequence>
<evidence type="ECO:0000256" key="1">
    <source>
        <dbReference type="ARBA" id="ARBA00022723"/>
    </source>
</evidence>
<feature type="region of interest" description="Disordered" evidence="5">
    <location>
        <begin position="73"/>
        <end position="100"/>
    </location>
</feature>
<reference evidence="7" key="1">
    <citation type="submission" date="2020-08" db="EMBL/GenBank/DDBJ databases">
        <title>Spodoptera exigua strain:BAW_Kor-Di-RS1 Genome sequencing and assembly.</title>
        <authorList>
            <person name="Kim J."/>
            <person name="Nam H.Y."/>
            <person name="Kwon M."/>
            <person name="Choi J.H."/>
            <person name="Cho S.R."/>
            <person name="Kim G.-H."/>
        </authorList>
    </citation>
    <scope>NUCLEOTIDE SEQUENCE</scope>
    <source>
        <strain evidence="7">BAW_Kor-Di-RS1</strain>
        <tissue evidence="7">Whole-body</tissue>
    </source>
</reference>
<dbReference type="EMBL" id="JACKWZ010000470">
    <property type="protein sequence ID" value="KAF9407454.1"/>
    <property type="molecule type" value="Genomic_DNA"/>
</dbReference>
<name>A0A835G6W5_SPOEX</name>
<keyword evidence="8" id="KW-1185">Reference proteome</keyword>
<keyword evidence="3 4" id="KW-0440">LIM domain</keyword>
<dbReference type="InterPro" id="IPR001781">
    <property type="entry name" value="Znf_LIM"/>
</dbReference>
<comment type="caution">
    <text evidence="7">The sequence shown here is derived from an EMBL/GenBank/DDBJ whole genome shotgun (WGS) entry which is preliminary data.</text>
</comment>
<gene>
    <name evidence="7" type="ORF">HW555_012532</name>
</gene>
<dbReference type="Gene3D" id="2.10.110.10">
    <property type="entry name" value="Cysteine Rich Protein"/>
    <property type="match status" value="1"/>
</dbReference>
<dbReference type="SMART" id="SM00132">
    <property type="entry name" value="LIM"/>
    <property type="match status" value="1"/>
</dbReference>
<keyword evidence="1 4" id="KW-0479">Metal-binding</keyword>